<dbReference type="Pfam" id="PF00799">
    <property type="entry name" value="Gemini_AL1"/>
    <property type="match status" value="1"/>
</dbReference>
<feature type="domain" description="CRESS-DNA virus Rep endonuclease" evidence="13">
    <location>
        <begin position="35"/>
        <end position="99"/>
    </location>
</feature>
<evidence type="ECO:0000256" key="2">
    <source>
        <dbReference type="ARBA" id="ARBA00022562"/>
    </source>
</evidence>
<dbReference type="PRINTS" id="PR00228">
    <property type="entry name" value="GEMCOATCLVL1"/>
</dbReference>
<keyword evidence="11" id="KW-0190">Covalent protein-DNA linkage</keyword>
<dbReference type="GO" id="GO:0016779">
    <property type="term" value="F:nucleotidyltransferase activity"/>
    <property type="evidence" value="ECO:0007669"/>
    <property type="project" value="UniProtKB-KW"/>
</dbReference>
<dbReference type="GO" id="GO:0016888">
    <property type="term" value="F:DNA endonuclease activity, producing 5'-phosphomonoesters"/>
    <property type="evidence" value="ECO:0007669"/>
    <property type="project" value="InterPro"/>
</dbReference>
<evidence type="ECO:0000256" key="7">
    <source>
        <dbReference type="ARBA" id="ARBA00022723"/>
    </source>
</evidence>
<dbReference type="GO" id="GO:0000166">
    <property type="term" value="F:nucleotide binding"/>
    <property type="evidence" value="ECO:0007669"/>
    <property type="project" value="UniProtKB-KW"/>
</dbReference>
<dbReference type="EMBL" id="MZ556138">
    <property type="protein sequence ID" value="UBJ26143.1"/>
    <property type="molecule type" value="Genomic_DNA"/>
</dbReference>
<evidence type="ECO:0000256" key="3">
    <source>
        <dbReference type="ARBA" id="ARBA00022679"/>
    </source>
</evidence>
<dbReference type="GO" id="GO:0042025">
    <property type="term" value="C:host cell nucleus"/>
    <property type="evidence" value="ECO:0007669"/>
    <property type="project" value="UniProtKB-SubCell"/>
</dbReference>
<evidence type="ECO:0000259" key="13">
    <source>
        <dbReference type="Pfam" id="PF00799"/>
    </source>
</evidence>
<comment type="subcellular location">
    <subcellularLocation>
        <location evidence="1">Host nucleus</location>
    </subcellularLocation>
</comment>
<keyword evidence="3" id="KW-0808">Transferase</keyword>
<protein>
    <submittedName>
        <fullName evidence="15">Replication-associated protein</fullName>
    </submittedName>
</protein>
<dbReference type="Pfam" id="PF08283">
    <property type="entry name" value="Gemini_AL1_M"/>
    <property type="match status" value="1"/>
</dbReference>
<proteinExistence type="predicted"/>
<keyword evidence="12" id="KW-0238">DNA-binding</keyword>
<dbReference type="InterPro" id="IPR022692">
    <property type="entry name" value="Gemini_AL1_REP_central"/>
</dbReference>
<dbReference type="InterPro" id="IPR049912">
    <property type="entry name" value="CRESS_DNA_REP"/>
</dbReference>
<keyword evidence="7" id="KW-0479">Metal-binding</keyword>
<evidence type="ECO:0000256" key="10">
    <source>
        <dbReference type="ARBA" id="ARBA00022801"/>
    </source>
</evidence>
<evidence type="ECO:0000256" key="1">
    <source>
        <dbReference type="ARBA" id="ARBA00004147"/>
    </source>
</evidence>
<evidence type="ECO:0000259" key="14">
    <source>
        <dbReference type="Pfam" id="PF08283"/>
    </source>
</evidence>
<name>A0A8K1M5C8_9VIRU</name>
<dbReference type="GO" id="GO:0046872">
    <property type="term" value="F:metal ion binding"/>
    <property type="evidence" value="ECO:0007669"/>
    <property type="project" value="UniProtKB-KW"/>
</dbReference>
<keyword evidence="6" id="KW-0540">Nuclease</keyword>
<dbReference type="GO" id="GO:0003677">
    <property type="term" value="F:DNA binding"/>
    <property type="evidence" value="ECO:0007669"/>
    <property type="project" value="UniProtKB-KW"/>
</dbReference>
<keyword evidence="4" id="KW-0548">Nucleotidyltransferase</keyword>
<dbReference type="SUPFAM" id="SSF55464">
    <property type="entry name" value="Origin of replication-binding domain, RBD-like"/>
    <property type="match status" value="1"/>
</dbReference>
<dbReference type="GO" id="GO:0005198">
    <property type="term" value="F:structural molecule activity"/>
    <property type="evidence" value="ECO:0007669"/>
    <property type="project" value="InterPro"/>
</dbReference>
<reference evidence="15" key="1">
    <citation type="submission" date="2021-07" db="EMBL/GenBank/DDBJ databases">
        <title>Communication and adaptive evolution of viruses within giant pandas and their associated organisms in a local ecological environment.</title>
        <authorList>
            <person name="Zhao M."/>
            <person name="Liu S."/>
            <person name="Zhang W."/>
        </authorList>
    </citation>
    <scope>NUCLEOTIDE SEQUENCE</scope>
    <source>
        <strain evidence="15">AliP02geno07-2015</strain>
    </source>
</reference>
<dbReference type="InterPro" id="IPR001301">
    <property type="entry name" value="Gemini_AL1_CLV"/>
</dbReference>
<keyword evidence="2" id="KW-1048">Host nucleus</keyword>
<accession>A0A8K1M5C8</accession>
<dbReference type="Gene3D" id="3.40.1310.20">
    <property type="match status" value="1"/>
</dbReference>
<evidence type="ECO:0000256" key="11">
    <source>
        <dbReference type="ARBA" id="ARBA00023124"/>
    </source>
</evidence>
<evidence type="ECO:0000256" key="5">
    <source>
        <dbReference type="ARBA" id="ARBA00022705"/>
    </source>
</evidence>
<feature type="domain" description="Geminivirus AL1 replication-associated protein central" evidence="14">
    <location>
        <begin position="111"/>
        <end position="211"/>
    </location>
</feature>
<keyword evidence="8" id="KW-0547">Nucleotide-binding</keyword>
<organism evidence="15">
    <name type="scientific">Red panda feces-associated gemycircularvirus</name>
    <dbReference type="NCBI Taxonomy" id="2864013"/>
    <lineage>
        <taxon>Viruses</taxon>
        <taxon>Monodnaviria</taxon>
        <taxon>Shotokuvirae</taxon>
        <taxon>Cressdnaviricota</taxon>
        <taxon>Repensiviricetes</taxon>
        <taxon>Geplafuvirales</taxon>
        <taxon>Genomoviridae</taxon>
        <taxon>Gemycircularvirus</taxon>
    </lineage>
</organism>
<dbReference type="GO" id="GO:0006260">
    <property type="term" value="P:DNA replication"/>
    <property type="evidence" value="ECO:0007669"/>
    <property type="project" value="UniProtKB-KW"/>
</dbReference>
<evidence type="ECO:0000256" key="6">
    <source>
        <dbReference type="ARBA" id="ARBA00022722"/>
    </source>
</evidence>
<keyword evidence="5" id="KW-0235">DNA replication</keyword>
<evidence type="ECO:0000256" key="8">
    <source>
        <dbReference type="ARBA" id="ARBA00022741"/>
    </source>
</evidence>
<evidence type="ECO:0000256" key="12">
    <source>
        <dbReference type="ARBA" id="ARBA00023125"/>
    </source>
</evidence>
<sequence>MQWKLQYGLVTYAQCGDLDPWKVVDLFAELSAECIIGREHHEDGGIHLHCFVDFGRVFRSRDSRVFDLEGRHPNVQHVGRTPWVAYDYCIKDGDVVAGGAERPKERGNRVSKADETWSLIMAATTRDEFFRLCKQLAPAKLATSFNSISSFADWTYQVVPEQYRHPEAVAFIPDRVGELDAWAKANLGLRTGERARSLVLIGPTRVGKTVWARSLGNHAYFGGLFSIDENLKDVEYAVFDDMLGGLEYWHSFKFWLGAQKQFYATDKYKGKRLINWGRPCIYVHNKDPREDPKADIDWLEGNCDFIVVENSLII</sequence>
<keyword evidence="10" id="KW-0378">Hydrolase</keyword>
<keyword evidence="9" id="KW-0255">Endonuclease</keyword>
<evidence type="ECO:0000256" key="9">
    <source>
        <dbReference type="ARBA" id="ARBA00022759"/>
    </source>
</evidence>
<evidence type="ECO:0000313" key="15">
    <source>
        <dbReference type="EMBL" id="UBJ26143.1"/>
    </source>
</evidence>
<evidence type="ECO:0000256" key="4">
    <source>
        <dbReference type="ARBA" id="ARBA00022695"/>
    </source>
</evidence>